<gene>
    <name evidence="1" type="ORF">Pla52o_47910</name>
</gene>
<proteinExistence type="predicted"/>
<dbReference type="Proteomes" id="UP000316304">
    <property type="component" value="Unassembled WGS sequence"/>
</dbReference>
<organism evidence="1 2">
    <name type="scientific">Novipirellula galeiformis</name>
    <dbReference type="NCBI Taxonomy" id="2528004"/>
    <lineage>
        <taxon>Bacteria</taxon>
        <taxon>Pseudomonadati</taxon>
        <taxon>Planctomycetota</taxon>
        <taxon>Planctomycetia</taxon>
        <taxon>Pirellulales</taxon>
        <taxon>Pirellulaceae</taxon>
        <taxon>Novipirellula</taxon>
    </lineage>
</organism>
<name>A0A5C6C6L6_9BACT</name>
<evidence type="ECO:0000313" key="2">
    <source>
        <dbReference type="Proteomes" id="UP000316304"/>
    </source>
</evidence>
<sequence>MLEHTTGSTRAIVVGGEGVCEQRRLWATVFVLAAAREVDDAPYSLLRLTSANRRPS</sequence>
<evidence type="ECO:0000313" key="1">
    <source>
        <dbReference type="EMBL" id="TWU20273.1"/>
    </source>
</evidence>
<dbReference type="EMBL" id="SJPT01000009">
    <property type="protein sequence ID" value="TWU20273.1"/>
    <property type="molecule type" value="Genomic_DNA"/>
</dbReference>
<keyword evidence="2" id="KW-1185">Reference proteome</keyword>
<protein>
    <submittedName>
        <fullName evidence="1">Uncharacterized protein</fullName>
    </submittedName>
</protein>
<comment type="caution">
    <text evidence="1">The sequence shown here is derived from an EMBL/GenBank/DDBJ whole genome shotgun (WGS) entry which is preliminary data.</text>
</comment>
<dbReference type="AlphaFoldDB" id="A0A5C6C6L6"/>
<accession>A0A5C6C6L6</accession>
<reference evidence="1 2" key="1">
    <citation type="submission" date="2019-02" db="EMBL/GenBank/DDBJ databases">
        <title>Deep-cultivation of Planctomycetes and their phenomic and genomic characterization uncovers novel biology.</title>
        <authorList>
            <person name="Wiegand S."/>
            <person name="Jogler M."/>
            <person name="Boedeker C."/>
            <person name="Pinto D."/>
            <person name="Vollmers J."/>
            <person name="Rivas-Marin E."/>
            <person name="Kohn T."/>
            <person name="Peeters S.H."/>
            <person name="Heuer A."/>
            <person name="Rast P."/>
            <person name="Oberbeckmann S."/>
            <person name="Bunk B."/>
            <person name="Jeske O."/>
            <person name="Meyerdierks A."/>
            <person name="Storesund J.E."/>
            <person name="Kallscheuer N."/>
            <person name="Luecker S."/>
            <person name="Lage O.M."/>
            <person name="Pohl T."/>
            <person name="Merkel B.J."/>
            <person name="Hornburger P."/>
            <person name="Mueller R.-W."/>
            <person name="Bruemmer F."/>
            <person name="Labrenz M."/>
            <person name="Spormann A.M."/>
            <person name="Op Den Camp H."/>
            <person name="Overmann J."/>
            <person name="Amann R."/>
            <person name="Jetten M.S.M."/>
            <person name="Mascher T."/>
            <person name="Medema M.H."/>
            <person name="Devos D.P."/>
            <person name="Kaster A.-K."/>
            <person name="Ovreas L."/>
            <person name="Rohde M."/>
            <person name="Galperin M.Y."/>
            <person name="Jogler C."/>
        </authorList>
    </citation>
    <scope>NUCLEOTIDE SEQUENCE [LARGE SCALE GENOMIC DNA]</scope>
    <source>
        <strain evidence="1 2">Pla52o</strain>
    </source>
</reference>